<dbReference type="Proteomes" id="UP000017831">
    <property type="component" value="Unassembled WGS sequence"/>
</dbReference>
<sequence>MRIITYIILSCFIAACSQSRSGGELEQALKLSGENRNALEAVLGHYKHDSLKYRASCFLIKNMPYHYSQEDYYLSPEGEKYRPDICKFKNKEELGMHCDSLTRCGYLEKHDMIYDVLSVNSSFLIKNIDLAFMAWEKPWARDVPFEVFCAYILPYRVQTEQISFLREEMMKRFLPLLDSAGVKTPLEACVALNEHLKSVVRYQDTGLPFYPTIEETYQSGISRCDGICNLGTFIMRAIGIPVAVDFTIWPKMDLGHSWCAVWNDGRFYSFGPGEDQPEVHARMFSQKRHRRPAKVYRYQFNPLHYGKISSTGGYQTFLNTPLWRDVTHEYLDKTTEFEVPILDKEKNNLHDKAYLCVHNYYEWKPLAVGSYLENGMCSFKNVVGDNIFMVADVTDNGALRYLTAPFYVSSNGEVHLFIPRSDQKFSYTFDKKKRSRNYTLHYWDVDRESFVSIPCKSSTDSTQTYEQIPENALYWLTLPERIVNQRVFFIEQDTIRRY</sequence>
<dbReference type="AlphaFoldDB" id="U6R7S1"/>
<dbReference type="InterPro" id="IPR038765">
    <property type="entry name" value="Papain-like_cys_pep_sf"/>
</dbReference>
<accession>U6R7S1</accession>
<comment type="caution">
    <text evidence="2">The sequence shown here is derived from an EMBL/GenBank/DDBJ whole genome shotgun (WGS) entry which is preliminary data.</text>
</comment>
<dbReference type="Pfam" id="PF01841">
    <property type="entry name" value="Transglut_core"/>
    <property type="match status" value="1"/>
</dbReference>
<gene>
    <name evidence="2" type="ORF">HMPREF1534_03750</name>
</gene>
<name>U6R7S1_9BACT</name>
<keyword evidence="3" id="KW-1185">Reference proteome</keyword>
<dbReference type="HOGENOM" id="CLU_014876_1_0_10"/>
<proteinExistence type="predicted"/>
<dbReference type="InterPro" id="IPR002931">
    <property type="entry name" value="Transglutaminase-like"/>
</dbReference>
<dbReference type="STRING" id="1121098.HMPREF1534_03750"/>
<dbReference type="PANTHER" id="PTHR35532">
    <property type="entry name" value="SIMILAR TO POLYHYDROXYALKANOATE DEPOLYMERASE"/>
    <property type="match status" value="1"/>
</dbReference>
<organism evidence="2 3">
    <name type="scientific">Phocaeicola massiliensis B84634 = Timone 84634 = DSM 17679 = JCM 13223</name>
    <dbReference type="NCBI Taxonomy" id="1121098"/>
    <lineage>
        <taxon>Bacteria</taxon>
        <taxon>Pseudomonadati</taxon>
        <taxon>Bacteroidota</taxon>
        <taxon>Bacteroidia</taxon>
        <taxon>Bacteroidales</taxon>
        <taxon>Bacteroidaceae</taxon>
        <taxon>Phocaeicola</taxon>
    </lineage>
</organism>
<dbReference type="SUPFAM" id="SSF54001">
    <property type="entry name" value="Cysteine proteinases"/>
    <property type="match status" value="1"/>
</dbReference>
<evidence type="ECO:0000313" key="2">
    <source>
        <dbReference type="EMBL" id="EOA52324.1"/>
    </source>
</evidence>
<protein>
    <recommendedName>
        <fullName evidence="1">Transglutaminase-like domain-containing protein</fullName>
    </recommendedName>
</protein>
<dbReference type="PROSITE" id="PS51257">
    <property type="entry name" value="PROKAR_LIPOPROTEIN"/>
    <property type="match status" value="1"/>
</dbReference>
<reference evidence="2 3" key="1">
    <citation type="submission" date="2013-04" db="EMBL/GenBank/DDBJ databases">
        <title>The Genome Sequence of Bacteroides massiliensis DSM 17679.</title>
        <authorList>
            <consortium name="The Broad Institute Genomics Platform"/>
            <person name="Earl A."/>
            <person name="Ward D."/>
            <person name="Feldgarden M."/>
            <person name="Gevers D."/>
            <person name="Martens E."/>
            <person name="Fenner L."/>
            <person name="Roux V."/>
            <person name="Mallet M.N."/>
            <person name="Raoult D."/>
            <person name="Walker B."/>
            <person name="Young S."/>
            <person name="Zeng Q."/>
            <person name="Gargeya S."/>
            <person name="Fitzgerald M."/>
            <person name="Haas B."/>
            <person name="Abouelleil A."/>
            <person name="Allen A.W."/>
            <person name="Alvarado L."/>
            <person name="Arachchi H.M."/>
            <person name="Berlin A.M."/>
            <person name="Chapman S.B."/>
            <person name="Gainer-Dewar J."/>
            <person name="Goldberg J."/>
            <person name="Griggs A."/>
            <person name="Gujja S."/>
            <person name="Hansen M."/>
            <person name="Howarth C."/>
            <person name="Imamovic A."/>
            <person name="Ireland A."/>
            <person name="Larimer J."/>
            <person name="McCowan C."/>
            <person name="Murphy C."/>
            <person name="Pearson M."/>
            <person name="Poon T.W."/>
            <person name="Priest M."/>
            <person name="Roberts A."/>
            <person name="Saif S."/>
            <person name="Shea T."/>
            <person name="Sisk P."/>
            <person name="Sykes S."/>
            <person name="Wortman J."/>
            <person name="Nusbaum C."/>
            <person name="Birren B."/>
        </authorList>
    </citation>
    <scope>NUCLEOTIDE SEQUENCE [LARGE SCALE GENOMIC DNA]</scope>
    <source>
        <strain evidence="3">B84634 / Timone 84634 / DSM 17679 / JCM 13223</strain>
    </source>
</reference>
<dbReference type="EMBL" id="AQHY01000040">
    <property type="protein sequence ID" value="EOA52324.1"/>
    <property type="molecule type" value="Genomic_DNA"/>
</dbReference>
<dbReference type="GeneID" id="60060438"/>
<dbReference type="PATRIC" id="fig|1121098.3.peg.3830"/>
<feature type="domain" description="Transglutaminase-like" evidence="1">
    <location>
        <begin position="180"/>
        <end position="270"/>
    </location>
</feature>
<dbReference type="RefSeq" id="WP_005945018.1">
    <property type="nucleotide sequence ID" value="NZ_KB890319.1"/>
</dbReference>
<dbReference type="PANTHER" id="PTHR35532:SF5">
    <property type="entry name" value="CARBOHYDRATE-BINDING DOMAIN-CONTAINING PROTEIN"/>
    <property type="match status" value="1"/>
</dbReference>
<dbReference type="OrthoDB" id="679512at2"/>
<dbReference type="eggNOG" id="COG1305">
    <property type="taxonomic scope" value="Bacteria"/>
</dbReference>
<evidence type="ECO:0000259" key="1">
    <source>
        <dbReference type="Pfam" id="PF01841"/>
    </source>
</evidence>
<evidence type="ECO:0000313" key="3">
    <source>
        <dbReference type="Proteomes" id="UP000017831"/>
    </source>
</evidence>